<dbReference type="Pfam" id="PF12706">
    <property type="entry name" value="Lactamase_B_2"/>
    <property type="match status" value="1"/>
</dbReference>
<dbReference type="InterPro" id="IPR001279">
    <property type="entry name" value="Metallo-B-lactamas"/>
</dbReference>
<feature type="region of interest" description="Disordered" evidence="1">
    <location>
        <begin position="430"/>
        <end position="451"/>
    </location>
</feature>
<dbReference type="Gene3D" id="3.60.15.10">
    <property type="entry name" value="Ribonuclease Z/Hydroxyacylglutathione hydrolase-like"/>
    <property type="match status" value="1"/>
</dbReference>
<dbReference type="InterPro" id="IPR036866">
    <property type="entry name" value="RibonucZ/Hydroxyglut_hydro"/>
</dbReference>
<evidence type="ECO:0000256" key="1">
    <source>
        <dbReference type="SAM" id="MobiDB-lite"/>
    </source>
</evidence>
<sequence>MALTVKQLNADASFLLTFEPIVPEPIPGVTTRPFRILMDPWIAGPSTIFHSILSTATHEEYPCVCSLQHLPEPDLVIISQHKSDHCNEATLRQLPAAGTRTLILAEPAAAKVIKSWNYFDKDKVHTIPRWEDPHSKGKHSVVRVKVPSFTPGGEPGEVSVAFIPQRRDFKGLHAAVGITYRPPPTWPRFTHLLTPPETPTPQQSRLITPQVAMVPHQKPKNAPAFLSLPTPPETPSSRSLSSVRSAAAAFVPALDARDRAVSVIFSPHGISYRCLEKYANTHLKAEAALPLTALLHCFDTVSNPWWLGGNISTGMPAGQETAAALGAKAWVSTHDGNKDVKGLVTRMLRTKRYTQKQIAGPSQSGKRRGDKRTGQEKAGDKEKDGKGTEVLVLGVGEEVAMTGEGVWNVEPGARILPSAGKVLEDERKLRGRARGRGLTPVNTTAKYGPRP</sequence>
<feature type="domain" description="Metallo-beta-lactamase" evidence="2">
    <location>
        <begin position="35"/>
        <end position="151"/>
    </location>
</feature>
<evidence type="ECO:0000313" key="3">
    <source>
        <dbReference type="EMBL" id="TQN71178.1"/>
    </source>
</evidence>
<feature type="region of interest" description="Disordered" evidence="1">
    <location>
        <begin position="354"/>
        <end position="388"/>
    </location>
</feature>
<reference evidence="3 4" key="1">
    <citation type="journal article" date="2019" name="Sci. Rep.">
        <title>Colletotrichum shisoi sp. nov., an anthracnose pathogen of Perilla frutescens in Japan: molecular phylogenetic, morphological and genomic evidence.</title>
        <authorList>
            <person name="Gan P."/>
            <person name="Tsushima A."/>
            <person name="Hiroyama R."/>
            <person name="Narusaka M."/>
            <person name="Takano Y."/>
            <person name="Narusaka Y."/>
            <person name="Kawaradani M."/>
            <person name="Damm U."/>
            <person name="Shirasu K."/>
        </authorList>
    </citation>
    <scope>NUCLEOTIDE SEQUENCE [LARGE SCALE GENOMIC DNA]</scope>
    <source>
        <strain evidence="3 4">PG-2018a</strain>
    </source>
</reference>
<dbReference type="OrthoDB" id="332863at2759"/>
<evidence type="ECO:0000259" key="2">
    <source>
        <dbReference type="Pfam" id="PF12706"/>
    </source>
</evidence>
<comment type="caution">
    <text evidence="3">The sequence shown here is derived from an EMBL/GenBank/DDBJ whole genome shotgun (WGS) entry which is preliminary data.</text>
</comment>
<name>A0A5Q4BVZ3_9PEZI</name>
<dbReference type="Proteomes" id="UP000326340">
    <property type="component" value="Unassembled WGS sequence"/>
</dbReference>
<protein>
    <recommendedName>
        <fullName evidence="2">Metallo-beta-lactamase domain-containing protein</fullName>
    </recommendedName>
</protein>
<dbReference type="PANTHER" id="PTHR36142:SF5">
    <property type="entry name" value="METALLO-BETA-LACTAMASE DOMAIN-CONTAINING PROTEIN"/>
    <property type="match status" value="1"/>
</dbReference>
<dbReference type="PANTHER" id="PTHR36142">
    <property type="entry name" value="METALLO-HYDROLASE/OXIDOREDUCTASE SUPERFAMILY PROTEIN"/>
    <property type="match status" value="1"/>
</dbReference>
<gene>
    <name evidence="3" type="ORF">CSHISOI_04272</name>
</gene>
<evidence type="ECO:0000313" key="4">
    <source>
        <dbReference type="Proteomes" id="UP000326340"/>
    </source>
</evidence>
<organism evidence="3 4">
    <name type="scientific">Colletotrichum shisoi</name>
    <dbReference type="NCBI Taxonomy" id="2078593"/>
    <lineage>
        <taxon>Eukaryota</taxon>
        <taxon>Fungi</taxon>
        <taxon>Dikarya</taxon>
        <taxon>Ascomycota</taxon>
        <taxon>Pezizomycotina</taxon>
        <taxon>Sordariomycetes</taxon>
        <taxon>Hypocreomycetidae</taxon>
        <taxon>Glomerellales</taxon>
        <taxon>Glomerellaceae</taxon>
        <taxon>Colletotrichum</taxon>
        <taxon>Colletotrichum destructivum species complex</taxon>
    </lineage>
</organism>
<feature type="compositionally biased region" description="Basic and acidic residues" evidence="1">
    <location>
        <begin position="371"/>
        <end position="387"/>
    </location>
</feature>
<accession>A0A5Q4BVZ3</accession>
<dbReference type="AlphaFoldDB" id="A0A5Q4BVZ3"/>
<proteinExistence type="predicted"/>
<feature type="compositionally biased region" description="Polar residues" evidence="1">
    <location>
        <begin position="355"/>
        <end position="364"/>
    </location>
</feature>
<dbReference type="EMBL" id="PUHP01000297">
    <property type="protein sequence ID" value="TQN71178.1"/>
    <property type="molecule type" value="Genomic_DNA"/>
</dbReference>
<keyword evidence="4" id="KW-1185">Reference proteome</keyword>